<dbReference type="SMART" id="SM00448">
    <property type="entry name" value="REC"/>
    <property type="match status" value="1"/>
</dbReference>
<dbReference type="Pfam" id="PF00072">
    <property type="entry name" value="Response_reg"/>
    <property type="match status" value="1"/>
</dbReference>
<protein>
    <recommendedName>
        <fullName evidence="1">Stage 0 sporulation protein A homolog</fullName>
    </recommendedName>
</protein>
<dbReference type="GO" id="GO:0000160">
    <property type="term" value="P:phosphorelay signal transduction system"/>
    <property type="evidence" value="ECO:0007669"/>
    <property type="project" value="InterPro"/>
</dbReference>
<dbReference type="Proteomes" id="UP000017818">
    <property type="component" value="Unassembled WGS sequence"/>
</dbReference>
<evidence type="ECO:0000256" key="4">
    <source>
        <dbReference type="ARBA" id="ARBA00023163"/>
    </source>
</evidence>
<accession>J4WDP9</accession>
<dbReference type="PATRIC" id="fig|796939.3.peg.822"/>
<keyword evidence="6" id="KW-0597">Phosphoprotein</keyword>
<dbReference type="GO" id="GO:0003700">
    <property type="term" value="F:DNA-binding transcription factor activity"/>
    <property type="evidence" value="ECO:0007669"/>
    <property type="project" value="InterPro"/>
</dbReference>
<comment type="caution">
    <text evidence="10">The sequence shown here is derived from an EMBL/GenBank/DDBJ whole genome shotgun (WGS) entry which is preliminary data.</text>
</comment>
<evidence type="ECO:0000256" key="3">
    <source>
        <dbReference type="ARBA" id="ARBA00023125"/>
    </source>
</evidence>
<reference evidence="9 12" key="1">
    <citation type="submission" date="2012-05" db="EMBL/GenBank/DDBJ databases">
        <title>The Genome Sequence of Eubacteriaceae bacterium CM2.</title>
        <authorList>
            <consortium name="The Broad Institute Genome Sequencing Platform"/>
            <person name="Earl A."/>
            <person name="Ward D."/>
            <person name="Feldgarden M."/>
            <person name="Gevers D."/>
            <person name="Sizova M."/>
            <person name="Hazen A."/>
            <person name="Epstein S."/>
            <person name="Walker B."/>
            <person name="Young S.K."/>
            <person name="Zeng Q."/>
            <person name="Gargeya S."/>
            <person name="Fitzgerald M."/>
            <person name="Haas B."/>
            <person name="Abouelleil A."/>
            <person name="Alvarado L."/>
            <person name="Arachchi H.M."/>
            <person name="Berlin A."/>
            <person name="Chapman S.B."/>
            <person name="Goldberg J."/>
            <person name="Griggs A."/>
            <person name="Gujja S."/>
            <person name="Hansen M."/>
            <person name="Howarth C."/>
            <person name="Imamovic A."/>
            <person name="Larimer J."/>
            <person name="McCowen C."/>
            <person name="Montmayeur A."/>
            <person name="Murphy C."/>
            <person name="Neiman D."/>
            <person name="Pearson M."/>
            <person name="Priest M."/>
            <person name="Roberts A."/>
            <person name="Saif S."/>
            <person name="Shea T."/>
            <person name="Sisk P."/>
            <person name="Sykes S."/>
            <person name="Wortman J."/>
            <person name="Nusbaum C."/>
            <person name="Birren B."/>
        </authorList>
    </citation>
    <scope>NUCLEOTIDE SEQUENCE [LARGE SCALE GENOMIC DNA]</scope>
    <source>
        <strain evidence="9 12">CM2</strain>
    </source>
</reference>
<dbReference type="PANTHER" id="PTHR43280:SF2">
    <property type="entry name" value="HTH-TYPE TRANSCRIPTIONAL REGULATOR EXSA"/>
    <property type="match status" value="1"/>
</dbReference>
<dbReference type="HOGENOM" id="CLU_000445_5_1_9"/>
<evidence type="ECO:0000259" key="7">
    <source>
        <dbReference type="PROSITE" id="PS01124"/>
    </source>
</evidence>
<evidence type="ECO:0000313" key="12">
    <source>
        <dbReference type="Proteomes" id="UP000017818"/>
    </source>
</evidence>
<dbReference type="InterPro" id="IPR009057">
    <property type="entry name" value="Homeodomain-like_sf"/>
</dbReference>
<dbReference type="OrthoDB" id="9790669at2"/>
<dbReference type="PROSITE" id="PS50110">
    <property type="entry name" value="RESPONSE_REGULATORY"/>
    <property type="match status" value="1"/>
</dbReference>
<dbReference type="InterPro" id="IPR018060">
    <property type="entry name" value="HTH_AraC"/>
</dbReference>
<dbReference type="AlphaFoldDB" id="J4WDP9"/>
<dbReference type="Gene3D" id="1.10.10.60">
    <property type="entry name" value="Homeodomain-like"/>
    <property type="match status" value="2"/>
</dbReference>
<keyword evidence="11" id="KW-1185">Reference proteome</keyword>
<sequence length="342" mass="40434">MYKVLIVDDEELVRQAMAKIVSSVENFEVKFFAKNGQEALDICKNEKVDIVFMDIMMPIKDGIVASKEILDINPDISIYIVSSYNSFELAQKALKNKIKQYVIKPTDSTVIKTILSNFKDKKQKEEISVSVNVNKFIEENDFSGLYDNISIIAKEIYNNCSQSDFKDNMYRFISVILYSFLPTVKKNKIELQQIFPLQDMYLKDERLIFIWLFKVYEYIFIKRSEDRYPILKDIFSYIEKNIVNNISLNDIVKNCNVSQGYLSRIFKKEFNMTVMNYIHIKKINIAKEYICLSRMNISEIFFKVGYNEFSYFCKVFKKYEKTTVSRFRNYNAIKENCMSENP</sequence>
<dbReference type="PANTHER" id="PTHR43280">
    <property type="entry name" value="ARAC-FAMILY TRANSCRIPTIONAL REGULATOR"/>
    <property type="match status" value="1"/>
</dbReference>
<evidence type="ECO:0000313" key="10">
    <source>
        <dbReference type="EMBL" id="EJU23536.1"/>
    </source>
</evidence>
<dbReference type="InterPro" id="IPR001789">
    <property type="entry name" value="Sig_transdc_resp-reg_receiver"/>
</dbReference>
<evidence type="ECO:0000256" key="6">
    <source>
        <dbReference type="PROSITE-ProRule" id="PRU00169"/>
    </source>
</evidence>
<keyword evidence="3" id="KW-0238">DNA-binding</keyword>
<evidence type="ECO:0000259" key="8">
    <source>
        <dbReference type="PROSITE" id="PS50110"/>
    </source>
</evidence>
<dbReference type="CDD" id="cd17536">
    <property type="entry name" value="REC_YesN-like"/>
    <property type="match status" value="1"/>
</dbReference>
<dbReference type="Pfam" id="PF12833">
    <property type="entry name" value="HTH_18"/>
    <property type="match status" value="1"/>
</dbReference>
<dbReference type="RefSeq" id="WP_009527435.1">
    <property type="nucleotide sequence ID" value="NZ_ALNK01000015.1"/>
</dbReference>
<feature type="domain" description="HTH araC/xylS-type" evidence="7">
    <location>
        <begin position="232"/>
        <end position="330"/>
    </location>
</feature>
<dbReference type="Proteomes" id="UP000005244">
    <property type="component" value="Unassembled WGS sequence"/>
</dbReference>
<keyword evidence="2" id="KW-0805">Transcription regulation</keyword>
<dbReference type="Gene3D" id="3.40.50.2300">
    <property type="match status" value="1"/>
</dbReference>
<dbReference type="EMBL" id="AFZF02000008">
    <property type="protein sequence ID" value="EHL17566.1"/>
    <property type="molecule type" value="Genomic_DNA"/>
</dbReference>
<dbReference type="SUPFAM" id="SSF46689">
    <property type="entry name" value="Homeodomain-like"/>
    <property type="match status" value="2"/>
</dbReference>
<organism evidence="10 11">
    <name type="scientific">Peptoanaerobacter stomatis</name>
    <dbReference type="NCBI Taxonomy" id="796937"/>
    <lineage>
        <taxon>Bacteria</taxon>
        <taxon>Bacillati</taxon>
        <taxon>Bacillota</taxon>
        <taxon>Clostridia</taxon>
        <taxon>Peptostreptococcales</taxon>
        <taxon>Filifactoraceae</taxon>
        <taxon>Peptoanaerobacter</taxon>
    </lineage>
</organism>
<dbReference type="GO" id="GO:0043565">
    <property type="term" value="F:sequence-specific DNA binding"/>
    <property type="evidence" value="ECO:0007669"/>
    <property type="project" value="InterPro"/>
</dbReference>
<dbReference type="PROSITE" id="PS01124">
    <property type="entry name" value="HTH_ARAC_FAMILY_2"/>
    <property type="match status" value="1"/>
</dbReference>
<evidence type="ECO:0000313" key="11">
    <source>
        <dbReference type="Proteomes" id="UP000005244"/>
    </source>
</evidence>
<dbReference type="SUPFAM" id="SSF52172">
    <property type="entry name" value="CheY-like"/>
    <property type="match status" value="1"/>
</dbReference>
<reference evidence="10 11" key="2">
    <citation type="submission" date="2012-07" db="EMBL/GenBank/DDBJ databases">
        <authorList>
            <person name="Durkin A.S."/>
            <person name="McCorrison J."/>
            <person name="Torralba M."/>
            <person name="Gillis M."/>
            <person name="Methe B."/>
            <person name="Sutton G."/>
            <person name="Nelson K.E."/>
        </authorList>
    </citation>
    <scope>NUCLEOTIDE SEQUENCE [LARGE SCALE GENOMIC DNA]</scope>
    <source>
        <strain evidence="10 11">OBRC8</strain>
    </source>
</reference>
<evidence type="ECO:0000256" key="1">
    <source>
        <dbReference type="ARBA" id="ARBA00018672"/>
    </source>
</evidence>
<gene>
    <name evidence="10" type="ORF">HMPREF1143_2162</name>
    <name evidence="9" type="ORF">HMPREF9630_01578</name>
</gene>
<dbReference type="EMBL" id="ALNK01000015">
    <property type="protein sequence ID" value="EJU23536.1"/>
    <property type="molecule type" value="Genomic_DNA"/>
</dbReference>
<feature type="modified residue" description="4-aspartylphosphate" evidence="6">
    <location>
        <position position="54"/>
    </location>
</feature>
<dbReference type="SMART" id="SM00342">
    <property type="entry name" value="HTH_ARAC"/>
    <property type="match status" value="1"/>
</dbReference>
<evidence type="ECO:0000256" key="5">
    <source>
        <dbReference type="ARBA" id="ARBA00024867"/>
    </source>
</evidence>
<proteinExistence type="predicted"/>
<evidence type="ECO:0000313" key="9">
    <source>
        <dbReference type="EMBL" id="EHL17566.1"/>
    </source>
</evidence>
<dbReference type="InterPro" id="IPR011006">
    <property type="entry name" value="CheY-like_superfamily"/>
</dbReference>
<feature type="domain" description="Response regulatory" evidence="8">
    <location>
        <begin position="3"/>
        <end position="119"/>
    </location>
</feature>
<comment type="function">
    <text evidence="5">May play the central regulatory role in sporulation. It may be an element of the effector pathway responsible for the activation of sporulation genes in response to nutritional stress. Spo0A may act in concert with spo0H (a sigma factor) to control the expression of some genes that are critical to the sporulation process.</text>
</comment>
<accession>V9HUN4</accession>
<evidence type="ECO:0000256" key="2">
    <source>
        <dbReference type="ARBA" id="ARBA00023015"/>
    </source>
</evidence>
<keyword evidence="4" id="KW-0804">Transcription</keyword>
<name>J4WDP9_9FIRM</name>